<dbReference type="Pfam" id="PF00780">
    <property type="entry name" value="CNH"/>
    <property type="match status" value="1"/>
</dbReference>
<evidence type="ECO:0000256" key="10">
    <source>
        <dbReference type="PROSITE-ProRule" id="PRU10141"/>
    </source>
</evidence>
<evidence type="ECO:0000256" key="11">
    <source>
        <dbReference type="SAM" id="MobiDB-lite"/>
    </source>
</evidence>
<dbReference type="PROSITE" id="PS00108">
    <property type="entry name" value="PROTEIN_KINASE_ST"/>
    <property type="match status" value="1"/>
</dbReference>
<feature type="compositionally biased region" description="Polar residues" evidence="11">
    <location>
        <begin position="605"/>
        <end position="615"/>
    </location>
</feature>
<dbReference type="GO" id="GO:0005829">
    <property type="term" value="C:cytosol"/>
    <property type="evidence" value="ECO:0007669"/>
    <property type="project" value="TreeGrafter"/>
</dbReference>
<keyword evidence="5 10" id="KW-0547">Nucleotide-binding</keyword>
<dbReference type="PANTHER" id="PTHR47096:SF1">
    <property type="entry name" value="MISSHAPEN LIKE KINASE 1"/>
    <property type="match status" value="1"/>
</dbReference>
<feature type="region of interest" description="Disordered" evidence="11">
    <location>
        <begin position="507"/>
        <end position="538"/>
    </location>
</feature>
<feature type="region of interest" description="Disordered" evidence="11">
    <location>
        <begin position="302"/>
        <end position="352"/>
    </location>
</feature>
<dbReference type="Ensembl" id="ENSHHUT00000051450.1">
    <property type="protein sequence ID" value="ENSHHUP00000049666.1"/>
    <property type="gene ID" value="ENSHHUG00000029247.1"/>
</dbReference>
<dbReference type="AlphaFoldDB" id="A0A4W5ND24"/>
<dbReference type="GeneTree" id="ENSGT00940000155063"/>
<feature type="region of interest" description="Disordered" evidence="11">
    <location>
        <begin position="705"/>
        <end position="735"/>
    </location>
</feature>
<dbReference type="SMART" id="SM00220">
    <property type="entry name" value="S_TKc"/>
    <property type="match status" value="1"/>
</dbReference>
<reference evidence="15" key="1">
    <citation type="submission" date="2018-06" db="EMBL/GenBank/DDBJ databases">
        <title>Genome assembly of Danube salmon.</title>
        <authorList>
            <person name="Macqueen D.J."/>
            <person name="Gundappa M.K."/>
        </authorList>
    </citation>
    <scope>NUCLEOTIDE SEQUENCE [LARGE SCALE GENOMIC DNA]</scope>
</reference>
<dbReference type="InterPro" id="IPR017441">
    <property type="entry name" value="Protein_kinase_ATP_BS"/>
</dbReference>
<evidence type="ECO:0000313" key="15">
    <source>
        <dbReference type="Proteomes" id="UP000314982"/>
    </source>
</evidence>
<dbReference type="Proteomes" id="UP000314982">
    <property type="component" value="Unassembled WGS sequence"/>
</dbReference>
<accession>A0A4W5ND24</accession>
<dbReference type="PROSITE" id="PS50011">
    <property type="entry name" value="PROTEIN_KINASE_DOM"/>
    <property type="match status" value="1"/>
</dbReference>
<evidence type="ECO:0000256" key="1">
    <source>
        <dbReference type="ARBA" id="ARBA00008874"/>
    </source>
</evidence>
<dbReference type="InterPro" id="IPR011009">
    <property type="entry name" value="Kinase-like_dom_sf"/>
</dbReference>
<feature type="region of interest" description="Disordered" evidence="11">
    <location>
        <begin position="400"/>
        <end position="463"/>
    </location>
</feature>
<feature type="compositionally biased region" description="Basic and acidic residues" evidence="11">
    <location>
        <begin position="622"/>
        <end position="631"/>
    </location>
</feature>
<feature type="binding site" evidence="10">
    <location>
        <position position="54"/>
    </location>
    <ligand>
        <name>ATP</name>
        <dbReference type="ChEBI" id="CHEBI:30616"/>
    </ligand>
</feature>
<keyword evidence="15" id="KW-1185">Reference proteome</keyword>
<dbReference type="InterPro" id="IPR001180">
    <property type="entry name" value="CNH_dom"/>
</dbReference>
<dbReference type="SUPFAM" id="SSF56112">
    <property type="entry name" value="Protein kinase-like (PK-like)"/>
    <property type="match status" value="1"/>
</dbReference>
<dbReference type="EC" id="2.7.11.1" evidence="2"/>
<dbReference type="FunFam" id="3.30.200.20:FF:000006">
    <property type="entry name" value="TRAF2 and NCK-interacting protein kinase isoform 4"/>
    <property type="match status" value="1"/>
</dbReference>
<evidence type="ECO:0000256" key="8">
    <source>
        <dbReference type="ARBA" id="ARBA00047899"/>
    </source>
</evidence>
<evidence type="ECO:0000256" key="4">
    <source>
        <dbReference type="ARBA" id="ARBA00022679"/>
    </source>
</evidence>
<sequence>MANESPAKSLVDIDLASLRDPAGIFELVEVVGNGTYGQVYKGRHVKTGQLAAIKVMDVTEDEEEEIKLEINMLKKYSHHRNIATYYGAFIKKSPPGHDDQLWLVMEFCGAGSITDLVKNTKGNTLKEDWIAYISREILRGLAHLHAHHVIHRDIKGQNVLLTENAEVKLVDFGVSAQLDRTVGRRNTFIGTPYWMAPEVIACDENPDATYDYRSDLWSTGITAIEMAEGAPPLCDMHPMRALFLIPRNPPPRLKSKKWSKKFCSFIEGSLVKNYTQRPPTDQLLKHPFIRDQPNERQVRIQLKDHIDRTKKKRGEKDETEYEYSGSEEEEEEAQEQEGEPSSIVNQPGESTLRRDFIRLQQENKERSEALRRQQLLQEQQLREQEEYKRQLLAERQKRIEQQKEQRRRLEEQQRREREMRRQQEREQRRREQDDKRRMEEVERRRKEEEERRRAEEEKRRADREQEYIRRQLEEEQRHLEILQQQLLHEQAMLLADERYRKNIQGSPQVAQVKVQPPVPPRAAETISNGNAPVAAPPAMHRPMEAQDLTALAKELRAVEDVPRPHKVTDYSSSSEESGTTDEDDDEEVDQEGGEESTSGPEDSRAVSSRVSNGETESVKTMIVHDEGESDAKTTPCKDGTLIVRPSVGDSKKRPVPSPGQGHVLGFVPSPGLIHPALQGHPGLQGHQERNGFAGRIHLLPDLIQQSHHSPSSSASSSPSSSSLTSPTMSMSPQSPLDKLSMLLESHSSSNSMQKHKSSSSFTPFIDPRLLQVSPSGAALNNLAFGNDARLAEALRADPSRKGSVVNVNPVNTRPQSDTPEIRKYKKRFNSEILCAALWGVNLLVGTESGLMLLDRSGQGKVYPLISRRRFQQMDVLEGLNVLVTISGKKNKLRVYYLSWLRNKILHNDPEVEKKQGWVTVGDLEGAVHYKVVKYERIKFLVLALKNSVEVYAWAPKPYHKFMAFKSFGDLVHKPLLVDLTVEEGQRLKVIYGSSNGFHAVDVDSGAVYDIYLPTHIQTSIQSHAIIILPNTDGIELLVCYEDEGVYVNTYGRITKDVVLQWGEMPTSVAYIRSNQIMGWGEKAIEIRSVETGHLDGVFMHKRAQRLKFLCERNDKVFFASVRSGGASQVYFMTLGRTSLLSW</sequence>
<keyword evidence="3" id="KW-0723">Serine/threonine-protein kinase</keyword>
<dbReference type="Gene3D" id="3.30.200.20">
    <property type="entry name" value="Phosphorylase Kinase, domain 1"/>
    <property type="match status" value="1"/>
</dbReference>
<dbReference type="FunFam" id="1.10.510.10:FF:000003">
    <property type="entry name" value="TRAF2 and NCK-interacting protein kinase isoform 4"/>
    <property type="match status" value="1"/>
</dbReference>
<keyword evidence="6" id="KW-0418">Kinase</keyword>
<dbReference type="InterPro" id="IPR000719">
    <property type="entry name" value="Prot_kinase_dom"/>
</dbReference>
<feature type="region of interest" description="Disordered" evidence="11">
    <location>
        <begin position="556"/>
        <end position="688"/>
    </location>
</feature>
<comment type="catalytic activity">
    <reaction evidence="9">
        <text>L-seryl-[protein] + ATP = O-phospho-L-seryl-[protein] + ADP + H(+)</text>
        <dbReference type="Rhea" id="RHEA:17989"/>
        <dbReference type="Rhea" id="RHEA-COMP:9863"/>
        <dbReference type="Rhea" id="RHEA-COMP:11604"/>
        <dbReference type="ChEBI" id="CHEBI:15378"/>
        <dbReference type="ChEBI" id="CHEBI:29999"/>
        <dbReference type="ChEBI" id="CHEBI:30616"/>
        <dbReference type="ChEBI" id="CHEBI:83421"/>
        <dbReference type="ChEBI" id="CHEBI:456216"/>
        <dbReference type="EC" id="2.7.11.1"/>
    </reaction>
</comment>
<dbReference type="PANTHER" id="PTHR47096">
    <property type="entry name" value="MISSHAPEN LIKE KINASE 1"/>
    <property type="match status" value="1"/>
</dbReference>
<dbReference type="GO" id="GO:0004674">
    <property type="term" value="F:protein serine/threonine kinase activity"/>
    <property type="evidence" value="ECO:0007669"/>
    <property type="project" value="UniProtKB-KW"/>
</dbReference>
<proteinExistence type="inferred from homology"/>
<dbReference type="InterPro" id="IPR051700">
    <property type="entry name" value="STE20_Ser-Thr_kinase"/>
</dbReference>
<evidence type="ECO:0000256" key="2">
    <source>
        <dbReference type="ARBA" id="ARBA00012513"/>
    </source>
</evidence>
<comment type="catalytic activity">
    <reaction evidence="8">
        <text>L-threonyl-[protein] + ATP = O-phospho-L-threonyl-[protein] + ADP + H(+)</text>
        <dbReference type="Rhea" id="RHEA:46608"/>
        <dbReference type="Rhea" id="RHEA-COMP:11060"/>
        <dbReference type="Rhea" id="RHEA-COMP:11605"/>
        <dbReference type="ChEBI" id="CHEBI:15378"/>
        <dbReference type="ChEBI" id="CHEBI:30013"/>
        <dbReference type="ChEBI" id="CHEBI:30616"/>
        <dbReference type="ChEBI" id="CHEBI:61977"/>
        <dbReference type="ChEBI" id="CHEBI:456216"/>
        <dbReference type="EC" id="2.7.11.1"/>
    </reaction>
</comment>
<protein>
    <recommendedName>
        <fullName evidence="2">non-specific serine/threonine protein kinase</fullName>
        <ecNumber evidence="2">2.7.11.1</ecNumber>
    </recommendedName>
</protein>
<feature type="domain" description="CNH" evidence="13">
    <location>
        <begin position="829"/>
        <end position="1116"/>
    </location>
</feature>
<evidence type="ECO:0000256" key="9">
    <source>
        <dbReference type="ARBA" id="ARBA00048679"/>
    </source>
</evidence>
<feature type="compositionally biased region" description="Acidic residues" evidence="11">
    <location>
        <begin position="578"/>
        <end position="594"/>
    </location>
</feature>
<evidence type="ECO:0000256" key="3">
    <source>
        <dbReference type="ARBA" id="ARBA00022527"/>
    </source>
</evidence>
<dbReference type="PROSITE" id="PS00107">
    <property type="entry name" value="PROTEIN_KINASE_ATP"/>
    <property type="match status" value="1"/>
</dbReference>
<dbReference type="Pfam" id="PF00069">
    <property type="entry name" value="Pkinase"/>
    <property type="match status" value="1"/>
</dbReference>
<dbReference type="CDD" id="cd06636">
    <property type="entry name" value="STKc_MAP4K4_6_N"/>
    <property type="match status" value="1"/>
</dbReference>
<dbReference type="PROSITE" id="PS50219">
    <property type="entry name" value="CNH"/>
    <property type="match status" value="1"/>
</dbReference>
<feature type="compositionally biased region" description="Basic and acidic residues" evidence="11">
    <location>
        <begin position="556"/>
        <end position="568"/>
    </location>
</feature>
<evidence type="ECO:0000313" key="14">
    <source>
        <dbReference type="Ensembl" id="ENSHHUP00000049666.1"/>
    </source>
</evidence>
<comment type="similarity">
    <text evidence="1">Belongs to the protein kinase superfamily. STE Ser/Thr protein kinase family. STE20 subfamily.</text>
</comment>
<evidence type="ECO:0000256" key="5">
    <source>
        <dbReference type="ARBA" id="ARBA00022741"/>
    </source>
</evidence>
<evidence type="ECO:0000259" key="13">
    <source>
        <dbReference type="PROSITE" id="PS50219"/>
    </source>
</evidence>
<reference evidence="14" key="3">
    <citation type="submission" date="2025-09" db="UniProtKB">
        <authorList>
            <consortium name="Ensembl"/>
        </authorList>
    </citation>
    <scope>IDENTIFICATION</scope>
</reference>
<dbReference type="Gene3D" id="1.10.510.10">
    <property type="entry name" value="Transferase(Phosphotransferase) domain 1"/>
    <property type="match status" value="1"/>
</dbReference>
<keyword evidence="7 10" id="KW-0067">ATP-binding</keyword>
<reference evidence="14" key="2">
    <citation type="submission" date="2025-08" db="UniProtKB">
        <authorList>
            <consortium name="Ensembl"/>
        </authorList>
    </citation>
    <scope>IDENTIFICATION</scope>
</reference>
<evidence type="ECO:0000256" key="6">
    <source>
        <dbReference type="ARBA" id="ARBA00022777"/>
    </source>
</evidence>
<dbReference type="InterPro" id="IPR008271">
    <property type="entry name" value="Ser/Thr_kinase_AS"/>
</dbReference>
<evidence type="ECO:0000259" key="12">
    <source>
        <dbReference type="PROSITE" id="PS50011"/>
    </source>
</evidence>
<evidence type="ECO:0000256" key="7">
    <source>
        <dbReference type="ARBA" id="ARBA00022840"/>
    </source>
</evidence>
<feature type="domain" description="Protein kinase" evidence="12">
    <location>
        <begin position="25"/>
        <end position="289"/>
    </location>
</feature>
<name>A0A4W5ND24_9TELE</name>
<keyword evidence="4" id="KW-0808">Transferase</keyword>
<organism evidence="14 15">
    <name type="scientific">Hucho hucho</name>
    <name type="common">huchen</name>
    <dbReference type="NCBI Taxonomy" id="62062"/>
    <lineage>
        <taxon>Eukaryota</taxon>
        <taxon>Metazoa</taxon>
        <taxon>Chordata</taxon>
        <taxon>Craniata</taxon>
        <taxon>Vertebrata</taxon>
        <taxon>Euteleostomi</taxon>
        <taxon>Actinopterygii</taxon>
        <taxon>Neopterygii</taxon>
        <taxon>Teleostei</taxon>
        <taxon>Protacanthopterygii</taxon>
        <taxon>Salmoniformes</taxon>
        <taxon>Salmonidae</taxon>
        <taxon>Salmoninae</taxon>
        <taxon>Hucho</taxon>
    </lineage>
</organism>
<dbReference type="GO" id="GO:0005524">
    <property type="term" value="F:ATP binding"/>
    <property type="evidence" value="ECO:0007669"/>
    <property type="project" value="UniProtKB-UniRule"/>
</dbReference>
<dbReference type="SMART" id="SM00036">
    <property type="entry name" value="CNH"/>
    <property type="match status" value="1"/>
</dbReference>
<feature type="compositionally biased region" description="Acidic residues" evidence="11">
    <location>
        <begin position="317"/>
        <end position="338"/>
    </location>
</feature>